<organism evidence="1">
    <name type="scientific">marine sediment metagenome</name>
    <dbReference type="NCBI Taxonomy" id="412755"/>
    <lineage>
        <taxon>unclassified sequences</taxon>
        <taxon>metagenomes</taxon>
        <taxon>ecological metagenomes</taxon>
    </lineage>
</organism>
<dbReference type="InterPro" id="IPR011043">
    <property type="entry name" value="Gal_Oxase/kelch_b-propeller"/>
</dbReference>
<evidence type="ECO:0000313" key="1">
    <source>
        <dbReference type="EMBL" id="KKL06326.1"/>
    </source>
</evidence>
<sequence>IKALGDNEWLILPAPAADPKWGVARGRAWGSRQAYAPDLGGAFFCGTGIHGFVKPNGQYMDDLWFYDINQNRWICLYPGAHCKTLKLKLDKHGFEINDRGEHVPVSYLSHTYGNVTYLPGVRKYLIIYKNCFWWTRAIPQRCEWLGVPPDKRGPYNNGNRIDLSARHPLLWDVKTGKWERRYVAGEQGPPQEKPGQTKYWNIGLVQYIPFLKKTFVTMGSKTWLYDHRSNTWADVKVARDPDIPWNHYTLIPQLGCLDTKRRRLYTAASKRFLYFDFANSRWVKVQAEGQPVFGNSNSAALHYDTAGDVVICHQAPRKSGKRFGDMYVYAPEQNTWTRPENTFPVSVRTKYMGQHGFYVPGLNAHFFYIAGDSANKRATMLAYRYKVAGR</sequence>
<gene>
    <name evidence="1" type="ORF">LCGC14_2597150</name>
</gene>
<name>A0A0F9CKV5_9ZZZZ</name>
<dbReference type="EMBL" id="LAZR01043755">
    <property type="protein sequence ID" value="KKL06326.1"/>
    <property type="molecule type" value="Genomic_DNA"/>
</dbReference>
<protein>
    <submittedName>
        <fullName evidence="1">Uncharacterized protein</fullName>
    </submittedName>
</protein>
<comment type="caution">
    <text evidence="1">The sequence shown here is derived from an EMBL/GenBank/DDBJ whole genome shotgun (WGS) entry which is preliminary data.</text>
</comment>
<proteinExistence type="predicted"/>
<reference evidence="1" key="1">
    <citation type="journal article" date="2015" name="Nature">
        <title>Complex archaea that bridge the gap between prokaryotes and eukaryotes.</title>
        <authorList>
            <person name="Spang A."/>
            <person name="Saw J.H."/>
            <person name="Jorgensen S.L."/>
            <person name="Zaremba-Niedzwiedzka K."/>
            <person name="Martijn J."/>
            <person name="Lind A.E."/>
            <person name="van Eijk R."/>
            <person name="Schleper C."/>
            <person name="Guy L."/>
            <person name="Ettema T.J."/>
        </authorList>
    </citation>
    <scope>NUCLEOTIDE SEQUENCE</scope>
</reference>
<dbReference type="AlphaFoldDB" id="A0A0F9CKV5"/>
<accession>A0A0F9CKV5</accession>
<dbReference type="SUPFAM" id="SSF50965">
    <property type="entry name" value="Galactose oxidase, central domain"/>
    <property type="match status" value="1"/>
</dbReference>
<feature type="non-terminal residue" evidence="1">
    <location>
        <position position="1"/>
    </location>
</feature>